<reference evidence="2" key="1">
    <citation type="journal article" date="2019" name="Int. J. Syst. Evol. Microbiol.">
        <title>The Global Catalogue of Microorganisms (GCM) 10K type strain sequencing project: providing services to taxonomists for standard genome sequencing and annotation.</title>
        <authorList>
            <consortium name="The Broad Institute Genomics Platform"/>
            <consortium name="The Broad Institute Genome Sequencing Center for Infectious Disease"/>
            <person name="Wu L."/>
            <person name="Ma J."/>
        </authorList>
    </citation>
    <scope>NUCLEOTIDE SEQUENCE [LARGE SCALE GENOMIC DNA]</scope>
    <source>
        <strain evidence="2">JCM 14234</strain>
    </source>
</reference>
<dbReference type="Proteomes" id="UP001501035">
    <property type="component" value="Unassembled WGS sequence"/>
</dbReference>
<sequence length="178" mass="18872">MSPRRRLALTIVALAVVLGMVGCTVDGKPYPEGVAQPKGHVDTDRFDKLTLECQILSPSQIGKAVGGAVGSPAFNGAICRWTVFGPSVMTVTFNWFEWGSVTVEQRTAKKMGYATENIKINGSSAFTQTKSDRNICGVTAKAPSRGVYTWFVESAGPPAGDPCGGAKKLMELVLKTSA</sequence>
<dbReference type="RefSeq" id="WP_290713951.1">
    <property type="nucleotide sequence ID" value="NZ_BAAAVS010000053.1"/>
</dbReference>
<evidence type="ECO:0000313" key="1">
    <source>
        <dbReference type="EMBL" id="GAA3044886.1"/>
    </source>
</evidence>
<protein>
    <submittedName>
        <fullName evidence="1">DUF3558 domain-containing protein</fullName>
    </submittedName>
</protein>
<keyword evidence="2" id="KW-1185">Reference proteome</keyword>
<dbReference type="EMBL" id="BAAAVS010000053">
    <property type="protein sequence ID" value="GAA3044886.1"/>
    <property type="molecule type" value="Genomic_DNA"/>
</dbReference>
<comment type="caution">
    <text evidence="1">The sequence shown here is derived from an EMBL/GenBank/DDBJ whole genome shotgun (WGS) entry which is preliminary data.</text>
</comment>
<name>A0ABP6LJH9_9ACTN</name>
<proteinExistence type="predicted"/>
<accession>A0ABP6LJH9</accession>
<dbReference type="Pfam" id="PF12079">
    <property type="entry name" value="DUF3558"/>
    <property type="match status" value="1"/>
</dbReference>
<dbReference type="InterPro" id="IPR024520">
    <property type="entry name" value="DUF3558"/>
</dbReference>
<dbReference type="PROSITE" id="PS51257">
    <property type="entry name" value="PROKAR_LIPOPROTEIN"/>
    <property type="match status" value="1"/>
</dbReference>
<evidence type="ECO:0000313" key="2">
    <source>
        <dbReference type="Proteomes" id="UP001501035"/>
    </source>
</evidence>
<organism evidence="1 2">
    <name type="scientific">Gordonia defluvii</name>
    <dbReference type="NCBI Taxonomy" id="283718"/>
    <lineage>
        <taxon>Bacteria</taxon>
        <taxon>Bacillati</taxon>
        <taxon>Actinomycetota</taxon>
        <taxon>Actinomycetes</taxon>
        <taxon>Mycobacteriales</taxon>
        <taxon>Gordoniaceae</taxon>
        <taxon>Gordonia</taxon>
    </lineage>
</organism>
<gene>
    <name evidence="1" type="ORF">GCM10010528_25260</name>
</gene>